<dbReference type="InterPro" id="IPR036390">
    <property type="entry name" value="WH_DNA-bd_sf"/>
</dbReference>
<evidence type="ECO:0000256" key="1">
    <source>
        <dbReference type="ARBA" id="ARBA00022679"/>
    </source>
</evidence>
<feature type="domain" description="N-acetyltransferase" evidence="3">
    <location>
        <begin position="161"/>
        <end position="306"/>
    </location>
</feature>
<dbReference type="InterPro" id="IPR050769">
    <property type="entry name" value="NAT_camello-type"/>
</dbReference>
<dbReference type="InterPro" id="IPR000182">
    <property type="entry name" value="GNAT_dom"/>
</dbReference>
<dbReference type="Proteomes" id="UP000076096">
    <property type="component" value="Chromosome"/>
</dbReference>
<reference evidence="5" key="1">
    <citation type="submission" date="2016-04" db="EMBL/GenBank/DDBJ databases">
        <authorList>
            <person name="Zhang B."/>
        </authorList>
    </citation>
    <scope>NUCLEOTIDE SEQUENCE [LARGE SCALE GENOMIC DNA]</scope>
    <source>
        <strain evidence="5">S10</strain>
    </source>
</reference>
<evidence type="ECO:0000259" key="3">
    <source>
        <dbReference type="PROSITE" id="PS51186"/>
    </source>
</evidence>
<dbReference type="Gene3D" id="3.40.630.30">
    <property type="match status" value="1"/>
</dbReference>
<gene>
    <name evidence="4" type="ORF">A4E84_14515</name>
</gene>
<dbReference type="PANTHER" id="PTHR13947">
    <property type="entry name" value="GNAT FAMILY N-ACETYLTRANSFERASE"/>
    <property type="match status" value="1"/>
</dbReference>
<dbReference type="PANTHER" id="PTHR13947:SF37">
    <property type="entry name" value="LD18367P"/>
    <property type="match status" value="1"/>
</dbReference>
<dbReference type="GO" id="GO:0003700">
    <property type="term" value="F:DNA-binding transcription factor activity"/>
    <property type="evidence" value="ECO:0007669"/>
    <property type="project" value="InterPro"/>
</dbReference>
<keyword evidence="5" id="KW-1185">Reference proteome</keyword>
<dbReference type="InterPro" id="IPR000835">
    <property type="entry name" value="HTH_MarR-typ"/>
</dbReference>
<dbReference type="Pfam" id="PF00583">
    <property type="entry name" value="Acetyltransf_1"/>
    <property type="match status" value="1"/>
</dbReference>
<dbReference type="Pfam" id="PF12802">
    <property type="entry name" value="MarR_2"/>
    <property type="match status" value="1"/>
</dbReference>
<evidence type="ECO:0000313" key="5">
    <source>
        <dbReference type="Proteomes" id="UP000076096"/>
    </source>
</evidence>
<sequence length="321" mass="35427">MTVQDIRSFNRFYTNVIGALDYGRRLYAPYTLTESRVLYELAHAPRTDAADLRAQLHLDAGYLTRILNKFEEDGLVERGPSETDPRRRSVTLTVPGREAAALLDERARQSVGALLDMVRAEDRPRLAEAMRTVRTILGDGRAPGPEDVVLRAPAPGDLGWIVQRNAALYAAEYGWNADYEVLVARIVADYAEDHDPRLERTWIAELDGRPVGCVMCVRDDAPGAARLRLLLVEPDARGLGIGDRLVGALVGFAREAGYREVVLWTNDVLAAARRIYRRHGFVLVAEKPHHSFGQDLTGQDWRLDLHATPGGRKGVAGGGAG</sequence>
<dbReference type="PROSITE" id="PS51186">
    <property type="entry name" value="GNAT"/>
    <property type="match status" value="1"/>
</dbReference>
<dbReference type="AlphaFoldDB" id="A0A143BZU1"/>
<name>A0A143BZU1_9ACTN</name>
<evidence type="ECO:0000313" key="4">
    <source>
        <dbReference type="EMBL" id="AMW10611.1"/>
    </source>
</evidence>
<dbReference type="GO" id="GO:0008080">
    <property type="term" value="F:N-acetyltransferase activity"/>
    <property type="evidence" value="ECO:0007669"/>
    <property type="project" value="InterPro"/>
</dbReference>
<dbReference type="SMART" id="SM00347">
    <property type="entry name" value="HTH_MARR"/>
    <property type="match status" value="1"/>
</dbReference>
<proteinExistence type="predicted"/>
<dbReference type="SUPFAM" id="SSF46785">
    <property type="entry name" value="Winged helix' DNA-binding domain"/>
    <property type="match status" value="1"/>
</dbReference>
<dbReference type="EMBL" id="CP015098">
    <property type="protein sequence ID" value="AMW10611.1"/>
    <property type="molecule type" value="Genomic_DNA"/>
</dbReference>
<dbReference type="KEGG" id="stsi:A4E84_14515"/>
<organism evidence="4 5">
    <name type="scientific">Streptomyces qaidamensis</name>
    <dbReference type="NCBI Taxonomy" id="1783515"/>
    <lineage>
        <taxon>Bacteria</taxon>
        <taxon>Bacillati</taxon>
        <taxon>Actinomycetota</taxon>
        <taxon>Actinomycetes</taxon>
        <taxon>Kitasatosporales</taxon>
        <taxon>Streptomycetaceae</taxon>
        <taxon>Streptomyces</taxon>
        <taxon>Streptomyces aurantiacus group</taxon>
    </lineage>
</organism>
<evidence type="ECO:0000259" key="2">
    <source>
        <dbReference type="PROSITE" id="PS50995"/>
    </source>
</evidence>
<dbReference type="STRING" id="1783515.A4E84_14515"/>
<protein>
    <submittedName>
        <fullName evidence="4">MarR family transcriptional regulator</fullName>
    </submittedName>
</protein>
<feature type="domain" description="HTH marR-type" evidence="2">
    <location>
        <begin position="1"/>
        <end position="135"/>
    </location>
</feature>
<dbReference type="Gene3D" id="1.10.10.10">
    <property type="entry name" value="Winged helix-like DNA-binding domain superfamily/Winged helix DNA-binding domain"/>
    <property type="match status" value="1"/>
</dbReference>
<accession>A0A143BZU1</accession>
<dbReference type="SUPFAM" id="SSF55729">
    <property type="entry name" value="Acyl-CoA N-acyltransferases (Nat)"/>
    <property type="match status" value="1"/>
</dbReference>
<keyword evidence="1" id="KW-0808">Transferase</keyword>
<dbReference type="CDD" id="cd04301">
    <property type="entry name" value="NAT_SF"/>
    <property type="match status" value="1"/>
</dbReference>
<dbReference type="InterPro" id="IPR036388">
    <property type="entry name" value="WH-like_DNA-bd_sf"/>
</dbReference>
<dbReference type="RefSeq" id="WP_062926977.1">
    <property type="nucleotide sequence ID" value="NZ_CP015098.1"/>
</dbReference>
<dbReference type="InterPro" id="IPR016181">
    <property type="entry name" value="Acyl_CoA_acyltransferase"/>
</dbReference>
<dbReference type="PROSITE" id="PS50995">
    <property type="entry name" value="HTH_MARR_2"/>
    <property type="match status" value="1"/>
</dbReference>